<dbReference type="PANTHER" id="PTHR43649:SF33">
    <property type="entry name" value="POLYGALACTURONAN_RHAMNOGALACTURONAN-BINDING PROTEIN YTCQ"/>
    <property type="match status" value="1"/>
</dbReference>
<dbReference type="InterPro" id="IPR006059">
    <property type="entry name" value="SBP"/>
</dbReference>
<evidence type="ECO:0000256" key="4">
    <source>
        <dbReference type="ARBA" id="ARBA00023139"/>
    </source>
</evidence>
<dbReference type="EMBL" id="JBHMAG010000018">
    <property type="protein sequence ID" value="MFB9755714.1"/>
    <property type="molecule type" value="Genomic_DNA"/>
</dbReference>
<dbReference type="RefSeq" id="WP_344908782.1">
    <property type="nucleotide sequence ID" value="NZ_BAAAYO010000006.1"/>
</dbReference>
<name>A0ABV5W571_9BACL</name>
<dbReference type="InterPro" id="IPR050490">
    <property type="entry name" value="Bact_solute-bd_prot1"/>
</dbReference>
<reference evidence="7 8" key="1">
    <citation type="submission" date="2024-09" db="EMBL/GenBank/DDBJ databases">
        <authorList>
            <person name="Sun Q."/>
            <person name="Mori K."/>
        </authorList>
    </citation>
    <scope>NUCLEOTIDE SEQUENCE [LARGE SCALE GENOMIC DNA]</scope>
    <source>
        <strain evidence="7 8">JCM 12520</strain>
    </source>
</reference>
<protein>
    <submittedName>
        <fullName evidence="7">Extracellular solute-binding protein</fullName>
    </submittedName>
</protein>
<sequence length="539" mass="60482">MKRLAQLTAFSLTAVLVLSACGSKDEKPAADSETGTGKPGKEKLSLNWLVMITNNNAQLPSDKSKDFVLKAIEDKFNVTLKLDFMPAGTDYQSKLNTRVAGGDIPDIFQIDGTNSNKFILDKVPLDMTKWATPEKMPNYFKYWINDTEMKRYQVQGVFMRAPIPFLRDQYATHYVRKDWIDALNKKDPNLKLKVPTNYDEYLAVAKAFTFNDPDGNGKNDTYAITAAANGNAIPRDFPEWIKNNLAPGFMMENGYFIDTGSDIRLSSVLTDIKAMINLKVVDPDWFLNKPGQQFDKVQQGKAGMFFATARDAAFENTPNSIQKKTKDVTGKPAEFVPFNIAPNNPIGYEALPGNAWMISSKTTDAKIERSLEILDWLGGEEGFLLTHYGQAGVHYKKEGTKIVIDPAAFKKDITDNGSFLDIWGSAFSSPTMLPDRLGLQYVNPIETDRDRQIASQVKAYKYTLLGTNLAPIVGMDLSAFRKQLYLYQNKIVFEEKDASNWPKYRAELMDKYQGKGLFEGYASQVGAALKQDLKFKSEN</sequence>
<dbReference type="SUPFAM" id="SSF53850">
    <property type="entry name" value="Periplasmic binding protein-like II"/>
    <property type="match status" value="1"/>
</dbReference>
<dbReference type="PANTHER" id="PTHR43649">
    <property type="entry name" value="ARABINOSE-BINDING PROTEIN-RELATED"/>
    <property type="match status" value="1"/>
</dbReference>
<feature type="signal peptide" evidence="6">
    <location>
        <begin position="1"/>
        <end position="20"/>
    </location>
</feature>
<dbReference type="Gene3D" id="3.40.190.10">
    <property type="entry name" value="Periplasmic binding protein-like II"/>
    <property type="match status" value="2"/>
</dbReference>
<keyword evidence="5" id="KW-0449">Lipoprotein</keyword>
<dbReference type="PROSITE" id="PS51257">
    <property type="entry name" value="PROKAR_LIPOPROTEIN"/>
    <property type="match status" value="1"/>
</dbReference>
<keyword evidence="8" id="KW-1185">Reference proteome</keyword>
<dbReference type="Pfam" id="PF13416">
    <property type="entry name" value="SBP_bac_8"/>
    <property type="match status" value="1"/>
</dbReference>
<evidence type="ECO:0000256" key="1">
    <source>
        <dbReference type="ARBA" id="ARBA00022475"/>
    </source>
</evidence>
<keyword evidence="1" id="KW-1003">Cell membrane</keyword>
<proteinExistence type="predicted"/>
<evidence type="ECO:0000256" key="2">
    <source>
        <dbReference type="ARBA" id="ARBA00022729"/>
    </source>
</evidence>
<accession>A0ABV5W571</accession>
<evidence type="ECO:0000313" key="8">
    <source>
        <dbReference type="Proteomes" id="UP001589619"/>
    </source>
</evidence>
<dbReference type="Proteomes" id="UP001589619">
    <property type="component" value="Unassembled WGS sequence"/>
</dbReference>
<keyword evidence="3" id="KW-0472">Membrane</keyword>
<gene>
    <name evidence="7" type="ORF">ACFFNY_29390</name>
</gene>
<evidence type="ECO:0000256" key="3">
    <source>
        <dbReference type="ARBA" id="ARBA00023136"/>
    </source>
</evidence>
<comment type="caution">
    <text evidence="7">The sequence shown here is derived from an EMBL/GenBank/DDBJ whole genome shotgun (WGS) entry which is preliminary data.</text>
</comment>
<evidence type="ECO:0000313" key="7">
    <source>
        <dbReference type="EMBL" id="MFB9755714.1"/>
    </source>
</evidence>
<feature type="chain" id="PRO_5046437247" evidence="6">
    <location>
        <begin position="21"/>
        <end position="539"/>
    </location>
</feature>
<keyword evidence="4" id="KW-0564">Palmitate</keyword>
<keyword evidence="2 6" id="KW-0732">Signal</keyword>
<organism evidence="7 8">
    <name type="scientific">Paenibacillus hodogayensis</name>
    <dbReference type="NCBI Taxonomy" id="279208"/>
    <lineage>
        <taxon>Bacteria</taxon>
        <taxon>Bacillati</taxon>
        <taxon>Bacillota</taxon>
        <taxon>Bacilli</taxon>
        <taxon>Bacillales</taxon>
        <taxon>Paenibacillaceae</taxon>
        <taxon>Paenibacillus</taxon>
    </lineage>
</organism>
<evidence type="ECO:0000256" key="5">
    <source>
        <dbReference type="ARBA" id="ARBA00023288"/>
    </source>
</evidence>
<evidence type="ECO:0000256" key="6">
    <source>
        <dbReference type="SAM" id="SignalP"/>
    </source>
</evidence>